<dbReference type="Pfam" id="PF13560">
    <property type="entry name" value="HTH_31"/>
    <property type="match status" value="1"/>
</dbReference>
<dbReference type="PROSITE" id="PS50943">
    <property type="entry name" value="HTH_CROC1"/>
    <property type="match status" value="1"/>
</dbReference>
<dbReference type="Pfam" id="PF19054">
    <property type="entry name" value="DUF5753"/>
    <property type="match status" value="1"/>
</dbReference>
<evidence type="ECO:0000313" key="2">
    <source>
        <dbReference type="EMBL" id="MDQ7903216.1"/>
    </source>
</evidence>
<organism evidence="2 3">
    <name type="scientific">Phytohabitans maris</name>
    <dbReference type="NCBI Taxonomy" id="3071409"/>
    <lineage>
        <taxon>Bacteria</taxon>
        <taxon>Bacillati</taxon>
        <taxon>Actinomycetota</taxon>
        <taxon>Actinomycetes</taxon>
        <taxon>Micromonosporales</taxon>
        <taxon>Micromonosporaceae</taxon>
    </lineage>
</organism>
<protein>
    <submittedName>
        <fullName evidence="2">Helix-turn-helix transcriptional regulator</fullName>
    </submittedName>
</protein>
<dbReference type="SUPFAM" id="SSF47413">
    <property type="entry name" value="lambda repressor-like DNA-binding domains"/>
    <property type="match status" value="1"/>
</dbReference>
<dbReference type="InterPro" id="IPR010982">
    <property type="entry name" value="Lambda_DNA-bd_dom_sf"/>
</dbReference>
<gene>
    <name evidence="2" type="ORF">RB614_01615</name>
</gene>
<dbReference type="Gene3D" id="1.10.260.40">
    <property type="entry name" value="lambda repressor-like DNA-binding domains"/>
    <property type="match status" value="1"/>
</dbReference>
<dbReference type="CDD" id="cd00093">
    <property type="entry name" value="HTH_XRE"/>
    <property type="match status" value="1"/>
</dbReference>
<sequence>MTGSLDQDRPVDGPTAVRILVGAQLRQLREARGFTRAEAGETIRASESKLSRMELGRVGFKQRDVKDLLTLYGVDDEAEREAVLARVREANAPGWWQPYSDVTPNWFQRYLGLEATASLIRTYEVAFVPGLLQTEEYARAVMSLSHGTGLLDEIERRVRLRLERQQVLTRPDPPRLWAVVDEAALRRPVGGRRVMRDQIEALISMVVKAPNVSLQVVPLAAGGYAAAGSPFTILRFPQAGMPDVVYIEQLTGALYLDKREEVDYYFDAVNRLFVEAAPVRETVRILERIIHDLDQAPD</sequence>
<dbReference type="InterPro" id="IPR001387">
    <property type="entry name" value="Cro/C1-type_HTH"/>
</dbReference>
<dbReference type="InterPro" id="IPR043917">
    <property type="entry name" value="DUF5753"/>
</dbReference>
<dbReference type="RefSeq" id="WP_308710485.1">
    <property type="nucleotide sequence ID" value="NZ_JAVHUY010000001.1"/>
</dbReference>
<accession>A0ABU0Z9Z6</accession>
<reference evidence="2 3" key="1">
    <citation type="submission" date="2023-08" db="EMBL/GenBank/DDBJ databases">
        <title>Phytohabitans sansha sp. nov., isolated from marine sediment.</title>
        <authorList>
            <person name="Zhao Y."/>
            <person name="Yi K."/>
        </authorList>
    </citation>
    <scope>NUCLEOTIDE SEQUENCE [LARGE SCALE GENOMIC DNA]</scope>
    <source>
        <strain evidence="2 3">ZYX-F-186</strain>
    </source>
</reference>
<comment type="caution">
    <text evidence="2">The sequence shown here is derived from an EMBL/GenBank/DDBJ whole genome shotgun (WGS) entry which is preliminary data.</text>
</comment>
<dbReference type="Proteomes" id="UP001230908">
    <property type="component" value="Unassembled WGS sequence"/>
</dbReference>
<evidence type="ECO:0000259" key="1">
    <source>
        <dbReference type="PROSITE" id="PS50943"/>
    </source>
</evidence>
<keyword evidence="3" id="KW-1185">Reference proteome</keyword>
<name>A0ABU0Z9Z6_9ACTN</name>
<dbReference type="SMART" id="SM00530">
    <property type="entry name" value="HTH_XRE"/>
    <property type="match status" value="1"/>
</dbReference>
<dbReference type="EMBL" id="JAVHUY010000001">
    <property type="protein sequence ID" value="MDQ7903216.1"/>
    <property type="molecule type" value="Genomic_DNA"/>
</dbReference>
<evidence type="ECO:0000313" key="3">
    <source>
        <dbReference type="Proteomes" id="UP001230908"/>
    </source>
</evidence>
<feature type="domain" description="HTH cro/C1-type" evidence="1">
    <location>
        <begin position="25"/>
        <end position="80"/>
    </location>
</feature>
<proteinExistence type="predicted"/>